<name>A0ABX0AXZ4_9GAMM</name>
<evidence type="ECO:0000313" key="2">
    <source>
        <dbReference type="EMBL" id="NDL24364.1"/>
    </source>
</evidence>
<dbReference type="EMBL" id="WSFE01000003">
    <property type="protein sequence ID" value="NDL24364.1"/>
    <property type="molecule type" value="Genomic_DNA"/>
</dbReference>
<proteinExistence type="predicted"/>
<reference evidence="2 3" key="1">
    <citation type="submission" date="2019-12" db="EMBL/GenBank/DDBJ databases">
        <title>Engineering Photorhabdus to improve their lethality against agricultural pests.</title>
        <authorList>
            <person name="Machado R.A.R."/>
        </authorList>
    </citation>
    <scope>NUCLEOTIDE SEQUENCE [LARGE SCALE GENOMIC DNA]</scope>
    <source>
        <strain evidence="2 3">M-HU2</strain>
    </source>
</reference>
<protein>
    <submittedName>
        <fullName evidence="2">Uncharacterized protein</fullName>
    </submittedName>
</protein>
<accession>A0ABX0AXZ4</accession>
<dbReference type="RefSeq" id="WP_158536480.1">
    <property type="nucleotide sequence ID" value="NZ_CAWPKC010000003.1"/>
</dbReference>
<comment type="caution">
    <text evidence="2">The sequence shown here is derived from an EMBL/GenBank/DDBJ whole genome shotgun (WGS) entry which is preliminary data.</text>
</comment>
<keyword evidence="3" id="KW-1185">Reference proteome</keyword>
<gene>
    <name evidence="2" type="ORF">GPY42_03770</name>
</gene>
<sequence length="45" mass="5008">MHRDGKGKIPWSIANDVTGVTKCSQQRGNLKNNGYKHQNPLNTVT</sequence>
<dbReference type="Proteomes" id="UP000470051">
    <property type="component" value="Unassembled WGS sequence"/>
</dbReference>
<evidence type="ECO:0000313" key="3">
    <source>
        <dbReference type="Proteomes" id="UP000470051"/>
    </source>
</evidence>
<organism evidence="2 3">
    <name type="scientific">Photorhabdus kayaii</name>
    <dbReference type="NCBI Taxonomy" id="230088"/>
    <lineage>
        <taxon>Bacteria</taxon>
        <taxon>Pseudomonadati</taxon>
        <taxon>Pseudomonadota</taxon>
        <taxon>Gammaproteobacteria</taxon>
        <taxon>Enterobacterales</taxon>
        <taxon>Morganellaceae</taxon>
        <taxon>Photorhabdus</taxon>
    </lineage>
</organism>
<feature type="region of interest" description="Disordered" evidence="1">
    <location>
        <begin position="24"/>
        <end position="45"/>
    </location>
</feature>
<evidence type="ECO:0000256" key="1">
    <source>
        <dbReference type="SAM" id="MobiDB-lite"/>
    </source>
</evidence>